<name>A0A928TX06_UNCKA</name>
<dbReference type="InterPro" id="IPR036265">
    <property type="entry name" value="HIT-like_sf"/>
</dbReference>
<gene>
    <name evidence="4" type="ORF">HS096_02920</name>
</gene>
<dbReference type="SUPFAM" id="SSF54197">
    <property type="entry name" value="HIT-like"/>
    <property type="match status" value="1"/>
</dbReference>
<sequence>MPSIFTRIINGEIPCHKIWEDERVFAFLDIRPIQPGMTLVVPKQEIDNAFHMNDEDFCALLLATKKLIEPIREAAGSVRVGLVIEGLEVPHAHIKLIPINGPGDLDSANAREATHEELAAMAQAIRARISG</sequence>
<dbReference type="PROSITE" id="PS51084">
    <property type="entry name" value="HIT_2"/>
    <property type="match status" value="1"/>
</dbReference>
<dbReference type="GO" id="GO:0003824">
    <property type="term" value="F:catalytic activity"/>
    <property type="evidence" value="ECO:0007669"/>
    <property type="project" value="InterPro"/>
</dbReference>
<evidence type="ECO:0000313" key="4">
    <source>
        <dbReference type="EMBL" id="MBE7525313.1"/>
    </source>
</evidence>
<dbReference type="InterPro" id="IPR001310">
    <property type="entry name" value="Histidine_triad_HIT"/>
</dbReference>
<evidence type="ECO:0000256" key="2">
    <source>
        <dbReference type="PROSITE-ProRule" id="PRU00464"/>
    </source>
</evidence>
<dbReference type="InterPro" id="IPR011146">
    <property type="entry name" value="HIT-like"/>
</dbReference>
<accession>A0A928TX06</accession>
<dbReference type="Pfam" id="PF01230">
    <property type="entry name" value="HIT"/>
    <property type="match status" value="1"/>
</dbReference>
<protein>
    <submittedName>
        <fullName evidence="4">HIT family protein</fullName>
    </submittedName>
</protein>
<dbReference type="PANTHER" id="PTHR46648:SF1">
    <property type="entry name" value="ADENOSINE 5'-MONOPHOSPHORAMIDASE HNT1"/>
    <property type="match status" value="1"/>
</dbReference>
<comment type="caution">
    <text evidence="2">Lacks conserved residue(s) required for the propagation of feature annotation.</text>
</comment>
<comment type="caution">
    <text evidence="4">The sequence shown here is derived from an EMBL/GenBank/DDBJ whole genome shotgun (WGS) entry which is preliminary data.</text>
</comment>
<dbReference type="Gene3D" id="3.30.428.10">
    <property type="entry name" value="HIT-like"/>
    <property type="match status" value="1"/>
</dbReference>
<dbReference type="PRINTS" id="PR00332">
    <property type="entry name" value="HISTRIAD"/>
</dbReference>
<evidence type="ECO:0000259" key="3">
    <source>
        <dbReference type="PROSITE" id="PS51084"/>
    </source>
</evidence>
<evidence type="ECO:0000256" key="1">
    <source>
        <dbReference type="PIRSR" id="PIRSR601310-1"/>
    </source>
</evidence>
<evidence type="ECO:0000313" key="5">
    <source>
        <dbReference type="Proteomes" id="UP000710385"/>
    </source>
</evidence>
<dbReference type="GO" id="GO:0009117">
    <property type="term" value="P:nucleotide metabolic process"/>
    <property type="evidence" value="ECO:0007669"/>
    <property type="project" value="TreeGrafter"/>
</dbReference>
<organism evidence="4 5">
    <name type="scientific">candidate division WWE3 bacterium</name>
    <dbReference type="NCBI Taxonomy" id="2053526"/>
    <lineage>
        <taxon>Bacteria</taxon>
        <taxon>Katanobacteria</taxon>
    </lineage>
</organism>
<dbReference type="AlphaFoldDB" id="A0A928TX06"/>
<dbReference type="PANTHER" id="PTHR46648">
    <property type="entry name" value="HIT FAMILY PROTEIN 1"/>
    <property type="match status" value="1"/>
</dbReference>
<feature type="domain" description="HIT" evidence="3">
    <location>
        <begin position="4"/>
        <end position="107"/>
    </location>
</feature>
<dbReference type="Proteomes" id="UP000710385">
    <property type="component" value="Unassembled WGS sequence"/>
</dbReference>
<feature type="active site" description="Tele-AMP-histidine intermediate" evidence="1">
    <location>
        <position position="93"/>
    </location>
</feature>
<dbReference type="EMBL" id="JABTTY010000001">
    <property type="protein sequence ID" value="MBE7525313.1"/>
    <property type="molecule type" value="Genomic_DNA"/>
</dbReference>
<reference evidence="4" key="1">
    <citation type="submission" date="2020-05" db="EMBL/GenBank/DDBJ databases">
        <title>High-Quality Genomes of Partial-Nitritation/Anammox System by Hierarchical Clustering Based Hybrid Assembly.</title>
        <authorList>
            <person name="Liu L."/>
            <person name="Wang Y."/>
            <person name="Che Y."/>
            <person name="Chen Y."/>
            <person name="Xia Y."/>
            <person name="Luo R."/>
            <person name="Cheng S.H."/>
            <person name="Zheng C."/>
            <person name="Zhang T."/>
        </authorList>
    </citation>
    <scope>NUCLEOTIDE SEQUENCE</scope>
    <source>
        <strain evidence="4">H1_PAT1</strain>
    </source>
</reference>
<proteinExistence type="predicted"/>